<proteinExistence type="predicted"/>
<evidence type="ECO:0000313" key="4">
    <source>
        <dbReference type="Proteomes" id="UP000008514"/>
    </source>
</evidence>
<dbReference type="SUPFAM" id="SSF56322">
    <property type="entry name" value="ADC synthase"/>
    <property type="match status" value="1"/>
</dbReference>
<evidence type="ECO:0000259" key="1">
    <source>
        <dbReference type="Pfam" id="PF00425"/>
    </source>
</evidence>
<evidence type="ECO:0000259" key="2">
    <source>
        <dbReference type="Pfam" id="PF04715"/>
    </source>
</evidence>
<dbReference type="PANTHER" id="PTHR11236:SF18">
    <property type="entry name" value="AMINODEOXYCHORISMATE SYNTHASE"/>
    <property type="match status" value="1"/>
</dbReference>
<dbReference type="Gene3D" id="3.60.120.10">
    <property type="entry name" value="Anthranilate synthase"/>
    <property type="match status" value="1"/>
</dbReference>
<dbReference type="PRINTS" id="PR00095">
    <property type="entry name" value="ANTSNTHASEI"/>
</dbReference>
<dbReference type="AlphaFoldDB" id="K4ILS6"/>
<dbReference type="InterPro" id="IPR006805">
    <property type="entry name" value="Anth_synth_I_N"/>
</dbReference>
<sequence length="435" mass="50192">MRTLKTFHISIPQDFKNKLMLWGNQFEEAIYLDSNQNQQEHQNFEALMAVEAFTAIKSDDNEAFLRLYEYQHTTQDWLFGYMSYDLKNDTEHLTSQNQDQLNFPELYFIQPKKIWILKGETIEAHYLKLVDDEIEADLQSILNFDSVEENYLDPIVFTPRWNKVDYIEKAKSILKHIQRGDIYEVNFCQEFYAENSNIDPVKTFQSLNSISKAPFSSYLKLENYYAMGASPERFLMKENQQLISQPIKGTARRGNTREEDEELKAQLKIDPKEISENVMIVDLVRNDLSKTAQKASVKVEELCKVYSYEQVHQMMSTLSSQVKPEFSTAEILKSLFPMGSMTGAPKLSAMEIAEHNESTKRGLYSGAIGYITPKGDFDFNVVIRTLLYNSEKKYLSYMVGSAITSLANPEQEYEECLLKGKALQYAVNASAVSEK</sequence>
<dbReference type="InterPro" id="IPR019999">
    <property type="entry name" value="Anth_synth_I-like"/>
</dbReference>
<evidence type="ECO:0000313" key="3">
    <source>
        <dbReference type="EMBL" id="AFU70011.1"/>
    </source>
</evidence>
<protein>
    <submittedName>
        <fullName evidence="3">Para-aminobenzoate synthase, aminase component PabB</fullName>
    </submittedName>
</protein>
<reference evidence="3" key="1">
    <citation type="submission" date="2006-03" db="EMBL/GenBank/DDBJ databases">
        <authorList>
            <person name="Bowman J."/>
            <person name="Ferriera S."/>
            <person name="Johnson J."/>
            <person name="Kravitz S."/>
            <person name="Halpern A."/>
            <person name="Remington K."/>
            <person name="Beeson K."/>
            <person name="Tran B."/>
            <person name="Rogers Y.-H."/>
            <person name="Friedman R."/>
            <person name="Venter J.C."/>
        </authorList>
    </citation>
    <scope>NUCLEOTIDE SEQUENCE [LARGE SCALE GENOMIC DNA]</scope>
    <source>
        <strain evidence="3">ATCC 700755</strain>
    </source>
</reference>
<organism evidence="3 4">
    <name type="scientific">Psychroflexus torquis (strain ATCC 700755 / CIP 106069 / ACAM 623)</name>
    <dbReference type="NCBI Taxonomy" id="313595"/>
    <lineage>
        <taxon>Bacteria</taxon>
        <taxon>Pseudomonadati</taxon>
        <taxon>Bacteroidota</taxon>
        <taxon>Flavobacteriia</taxon>
        <taxon>Flavobacteriales</taxon>
        <taxon>Flavobacteriaceae</taxon>
        <taxon>Psychroflexus</taxon>
    </lineage>
</organism>
<name>K4ILS6_PSYTT</name>
<dbReference type="KEGG" id="ptq:P700755_003371"/>
<dbReference type="RefSeq" id="WP_015025558.1">
    <property type="nucleotide sequence ID" value="NC_018721.1"/>
</dbReference>
<dbReference type="HOGENOM" id="CLU_006493_7_2_10"/>
<dbReference type="InterPro" id="IPR015890">
    <property type="entry name" value="Chorismate_C"/>
</dbReference>
<dbReference type="GO" id="GO:0046820">
    <property type="term" value="F:4-amino-4-deoxychorismate synthase activity"/>
    <property type="evidence" value="ECO:0007669"/>
    <property type="project" value="TreeGrafter"/>
</dbReference>
<dbReference type="Proteomes" id="UP000008514">
    <property type="component" value="Chromosome"/>
</dbReference>
<dbReference type="GO" id="GO:0000162">
    <property type="term" value="P:L-tryptophan biosynthetic process"/>
    <property type="evidence" value="ECO:0007669"/>
    <property type="project" value="TreeGrafter"/>
</dbReference>
<dbReference type="PANTHER" id="PTHR11236">
    <property type="entry name" value="AMINOBENZOATE/ANTHRANILATE SYNTHASE"/>
    <property type="match status" value="1"/>
</dbReference>
<feature type="domain" description="Chorismate-utilising enzyme C-terminal" evidence="1">
    <location>
        <begin position="164"/>
        <end position="419"/>
    </location>
</feature>
<accession>K4ILS6</accession>
<dbReference type="EMBL" id="CP003879">
    <property type="protein sequence ID" value="AFU70011.1"/>
    <property type="molecule type" value="Genomic_DNA"/>
</dbReference>
<keyword evidence="4" id="KW-1185">Reference proteome</keyword>
<dbReference type="GO" id="GO:0005737">
    <property type="term" value="C:cytoplasm"/>
    <property type="evidence" value="ECO:0007669"/>
    <property type="project" value="TreeGrafter"/>
</dbReference>
<dbReference type="STRING" id="313595.P700755_003371"/>
<gene>
    <name evidence="3" type="ordered locus">P700755_003371</name>
</gene>
<dbReference type="eggNOG" id="COG0147">
    <property type="taxonomic scope" value="Bacteria"/>
</dbReference>
<dbReference type="InterPro" id="IPR005801">
    <property type="entry name" value="ADC_synthase"/>
</dbReference>
<dbReference type="GO" id="GO:0008153">
    <property type="term" value="P:4-aminobenzoate biosynthetic process"/>
    <property type="evidence" value="ECO:0007669"/>
    <property type="project" value="TreeGrafter"/>
</dbReference>
<dbReference type="Pfam" id="PF04715">
    <property type="entry name" value="Anth_synt_I_N"/>
    <property type="match status" value="1"/>
</dbReference>
<reference evidence="3" key="2">
    <citation type="submission" date="2012-09" db="EMBL/GenBank/DDBJ databases">
        <title>The complete sequence of Psychroflexus torquis an extreme psychrophile from sea-ice that is stimulated by light.</title>
        <authorList>
            <person name="Feng S."/>
            <person name="Powell S.M."/>
            <person name="Bowman J.P."/>
        </authorList>
    </citation>
    <scope>NUCLEOTIDE SEQUENCE [LARGE SCALE GENOMIC DNA]</scope>
    <source>
        <strain evidence="3">ATCC 700755</strain>
    </source>
</reference>
<dbReference type="Pfam" id="PF00425">
    <property type="entry name" value="Chorismate_bind"/>
    <property type="match status" value="1"/>
</dbReference>
<feature type="domain" description="Anthranilate synthase component I N-terminal" evidence="2">
    <location>
        <begin position="64"/>
        <end position="116"/>
    </location>
</feature>